<dbReference type="InterPro" id="IPR001789">
    <property type="entry name" value="Sig_transdc_resp-reg_receiver"/>
</dbReference>
<evidence type="ECO:0000256" key="3">
    <source>
        <dbReference type="ARBA" id="ARBA00022553"/>
    </source>
</evidence>
<comment type="catalytic activity">
    <reaction evidence="1">
        <text>ATP + protein L-histidine = ADP + protein N-phospho-L-histidine.</text>
        <dbReference type="EC" id="2.7.13.3"/>
    </reaction>
</comment>
<dbReference type="InterPro" id="IPR013655">
    <property type="entry name" value="PAS_fold_3"/>
</dbReference>
<dbReference type="InterPro" id="IPR000014">
    <property type="entry name" value="PAS"/>
</dbReference>
<dbReference type="PANTHER" id="PTHR45339">
    <property type="entry name" value="HYBRID SIGNAL TRANSDUCTION HISTIDINE KINASE J"/>
    <property type="match status" value="1"/>
</dbReference>
<dbReference type="Pfam" id="PF02518">
    <property type="entry name" value="HATPase_c"/>
    <property type="match status" value="1"/>
</dbReference>
<evidence type="ECO:0000259" key="8">
    <source>
        <dbReference type="PROSITE" id="PS50110"/>
    </source>
</evidence>
<dbReference type="CDD" id="cd00130">
    <property type="entry name" value="PAS"/>
    <property type="match status" value="1"/>
</dbReference>
<feature type="compositionally biased region" description="Polar residues" evidence="6">
    <location>
        <begin position="13"/>
        <end position="24"/>
    </location>
</feature>
<dbReference type="CDD" id="cd17546">
    <property type="entry name" value="REC_hyHK_CKI1_RcsC-like"/>
    <property type="match status" value="1"/>
</dbReference>
<dbReference type="SMART" id="SM00388">
    <property type="entry name" value="HisKA"/>
    <property type="match status" value="1"/>
</dbReference>
<keyword evidence="3 5" id="KW-0597">Phosphoprotein</keyword>
<dbReference type="InterPro" id="IPR000700">
    <property type="entry name" value="PAS-assoc_C"/>
</dbReference>
<dbReference type="InterPro" id="IPR001610">
    <property type="entry name" value="PAC"/>
</dbReference>
<sequence length="643" mass="72213">MDAQRFKMPTKDNIPSNTHPSSGGNAAGSDGRRPVLEQMLADHYLKILAQAPVLIWRANTKAECDWFNNTWLSFTGRTMEQEYGSGWAEGVHQEDLKRCVDIWLGAFEKRESFEMEYRLRRHDGEFRWILDIGRPIDAVDGCFAGYIGYCFDITDRKKAEMDLVLARESAEAANRAKSDFLANMSHEIRTPMNSIMGMSQLLAFTDLTAEQKEYVDGILSSSEGLLAIINDILDLSKVEAGKIDLELHGFSIRRSIYEVIKAQMSSVMEKGLFLRPEIAEDVPETLVGDQLRLKQVLLNIVGNAIKFTREGGITISVSVQEYREQVAVLGISVTDTGIGITNEAIERIFSPFGQEDSSTTRKYGGTGLGLSISSKLVELMGGRIWAESRKDAGSSFHMVIPFRRSDERQDPRTPARSDIRRLWEGEKLHILLADDQETNRNIMSRLLERFGHELDTAVNGEDVLRKWREKRFDVILMDVEMPTMDGNEAMRRIREMEQTSGGRTAIIALTAHALKNQQEQFLNLGYDGYVPKPVEIASLLQELKRCLQLSPVHHEAPPGAAAPQAAGSVDITKLADILTSVIPLLKQRNMGVLDKVNDLASAVPEFPLLSQLNQQIRQFDCTGALQTVQRLCEELDIQIDQRL</sequence>
<dbReference type="EC" id="2.7.13.3" evidence="2"/>
<feature type="domain" description="Histidine kinase" evidence="7">
    <location>
        <begin position="183"/>
        <end position="404"/>
    </location>
</feature>
<dbReference type="InterPro" id="IPR003661">
    <property type="entry name" value="HisK_dim/P_dom"/>
</dbReference>
<evidence type="ECO:0000256" key="2">
    <source>
        <dbReference type="ARBA" id="ARBA00012438"/>
    </source>
</evidence>
<name>A0ABX8JL34_9BACT</name>
<dbReference type="CDD" id="cd16922">
    <property type="entry name" value="HATPase_EvgS-ArcB-TorS-like"/>
    <property type="match status" value="1"/>
</dbReference>
<dbReference type="NCBIfam" id="TIGR00229">
    <property type="entry name" value="sensory_box"/>
    <property type="match status" value="1"/>
</dbReference>
<feature type="domain" description="PAC" evidence="9">
    <location>
        <begin position="113"/>
        <end position="165"/>
    </location>
</feature>
<feature type="region of interest" description="Disordered" evidence="6">
    <location>
        <begin position="1"/>
        <end position="31"/>
    </location>
</feature>
<evidence type="ECO:0000259" key="7">
    <source>
        <dbReference type="PROSITE" id="PS50109"/>
    </source>
</evidence>
<dbReference type="PROSITE" id="PS50109">
    <property type="entry name" value="HIS_KIN"/>
    <property type="match status" value="1"/>
</dbReference>
<feature type="modified residue" description="4-aspartylphosphate" evidence="5">
    <location>
        <position position="478"/>
    </location>
</feature>
<evidence type="ECO:0000259" key="9">
    <source>
        <dbReference type="PROSITE" id="PS50113"/>
    </source>
</evidence>
<evidence type="ECO:0000256" key="5">
    <source>
        <dbReference type="PROSITE-ProRule" id="PRU00169"/>
    </source>
</evidence>
<dbReference type="PANTHER" id="PTHR45339:SF1">
    <property type="entry name" value="HYBRID SIGNAL TRANSDUCTION HISTIDINE KINASE J"/>
    <property type="match status" value="1"/>
</dbReference>
<reference evidence="10 11" key="1">
    <citation type="submission" date="2021-06" db="EMBL/GenBank/DDBJ databases">
        <title>Gemonas diversity in paddy soil.</title>
        <authorList>
            <person name="Liu G."/>
        </authorList>
    </citation>
    <scope>NUCLEOTIDE SEQUENCE [LARGE SCALE GENOMIC DNA]</scope>
    <source>
        <strain evidence="10 11">RG29</strain>
    </source>
</reference>
<evidence type="ECO:0000256" key="4">
    <source>
        <dbReference type="ARBA" id="ARBA00023012"/>
    </source>
</evidence>
<organism evidence="10 11">
    <name type="scientific">Geomonas diazotrophica</name>
    <dbReference type="NCBI Taxonomy" id="2843197"/>
    <lineage>
        <taxon>Bacteria</taxon>
        <taxon>Pseudomonadati</taxon>
        <taxon>Thermodesulfobacteriota</taxon>
        <taxon>Desulfuromonadia</taxon>
        <taxon>Geobacterales</taxon>
        <taxon>Geobacteraceae</taxon>
        <taxon>Geomonas</taxon>
    </lineage>
</organism>
<dbReference type="Pfam" id="PF00512">
    <property type="entry name" value="HisKA"/>
    <property type="match status" value="1"/>
</dbReference>
<dbReference type="SMART" id="SM00086">
    <property type="entry name" value="PAC"/>
    <property type="match status" value="1"/>
</dbReference>
<evidence type="ECO:0000313" key="10">
    <source>
        <dbReference type="EMBL" id="QWV97811.1"/>
    </source>
</evidence>
<gene>
    <name evidence="10" type="ORF">KP005_00500</name>
</gene>
<evidence type="ECO:0000313" key="11">
    <source>
        <dbReference type="Proteomes" id="UP000683493"/>
    </source>
</evidence>
<dbReference type="InterPro" id="IPR003594">
    <property type="entry name" value="HATPase_dom"/>
</dbReference>
<dbReference type="SMART" id="SM00387">
    <property type="entry name" value="HATPase_c"/>
    <property type="match status" value="1"/>
</dbReference>
<dbReference type="CDD" id="cd00082">
    <property type="entry name" value="HisKA"/>
    <property type="match status" value="1"/>
</dbReference>
<feature type="domain" description="Response regulatory" evidence="8">
    <location>
        <begin position="429"/>
        <end position="547"/>
    </location>
</feature>
<dbReference type="InterPro" id="IPR005467">
    <property type="entry name" value="His_kinase_dom"/>
</dbReference>
<accession>A0ABX8JL34</accession>
<protein>
    <recommendedName>
        <fullName evidence="2">histidine kinase</fullName>
        <ecNumber evidence="2">2.7.13.3</ecNumber>
    </recommendedName>
</protein>
<evidence type="ECO:0000256" key="6">
    <source>
        <dbReference type="SAM" id="MobiDB-lite"/>
    </source>
</evidence>
<proteinExistence type="predicted"/>
<keyword evidence="4" id="KW-0902">Two-component regulatory system</keyword>
<dbReference type="EMBL" id="CP076724">
    <property type="protein sequence ID" value="QWV97811.1"/>
    <property type="molecule type" value="Genomic_DNA"/>
</dbReference>
<dbReference type="SMART" id="SM00448">
    <property type="entry name" value="REC"/>
    <property type="match status" value="1"/>
</dbReference>
<dbReference type="Pfam" id="PF00072">
    <property type="entry name" value="Response_reg"/>
    <property type="match status" value="1"/>
</dbReference>
<evidence type="ECO:0000256" key="1">
    <source>
        <dbReference type="ARBA" id="ARBA00000085"/>
    </source>
</evidence>
<dbReference type="PROSITE" id="PS50110">
    <property type="entry name" value="RESPONSE_REGULATORY"/>
    <property type="match status" value="1"/>
</dbReference>
<dbReference type="Proteomes" id="UP000683493">
    <property type="component" value="Chromosome"/>
</dbReference>
<dbReference type="PROSITE" id="PS50113">
    <property type="entry name" value="PAC"/>
    <property type="match status" value="1"/>
</dbReference>
<dbReference type="Pfam" id="PF08447">
    <property type="entry name" value="PAS_3"/>
    <property type="match status" value="1"/>
</dbReference>
<keyword evidence="11" id="KW-1185">Reference proteome</keyword>